<dbReference type="Pfam" id="PF02311">
    <property type="entry name" value="AraC_binding"/>
    <property type="match status" value="1"/>
</dbReference>
<evidence type="ECO:0000259" key="8">
    <source>
        <dbReference type="PROSITE" id="PS01124"/>
    </source>
</evidence>
<dbReference type="InterPro" id="IPR020449">
    <property type="entry name" value="Tscrpt_reg_AraC-type_HTH"/>
</dbReference>
<dbReference type="GO" id="GO:0043565">
    <property type="term" value="F:sequence-specific DNA binding"/>
    <property type="evidence" value="ECO:0007669"/>
    <property type="project" value="InterPro"/>
</dbReference>
<dbReference type="PRINTS" id="PR00032">
    <property type="entry name" value="HTHARAC"/>
</dbReference>
<feature type="domain" description="HTH araC/xylS-type" evidence="8">
    <location>
        <begin position="190"/>
        <end position="288"/>
    </location>
</feature>
<evidence type="ECO:0000256" key="3">
    <source>
        <dbReference type="ARBA" id="ARBA00022448"/>
    </source>
</evidence>
<organism evidence="10 11">
    <name type="scientific">Paenibacillus amylolyticus</name>
    <dbReference type="NCBI Taxonomy" id="1451"/>
    <lineage>
        <taxon>Bacteria</taxon>
        <taxon>Bacillati</taxon>
        <taxon>Bacillota</taxon>
        <taxon>Bacilli</taxon>
        <taxon>Bacillales</taxon>
        <taxon>Paenibacillaceae</taxon>
        <taxon>Paenibacillus</taxon>
    </lineage>
</organism>
<dbReference type="GO" id="GO:0003700">
    <property type="term" value="F:DNA-binding transcription factor activity"/>
    <property type="evidence" value="ECO:0007669"/>
    <property type="project" value="InterPro"/>
</dbReference>
<feature type="domain" description="Fe/B12 periplasmic-binding" evidence="9">
    <location>
        <begin position="292"/>
        <end position="556"/>
    </location>
</feature>
<evidence type="ECO:0000313" key="10">
    <source>
        <dbReference type="EMBL" id="GAS84722.1"/>
    </source>
</evidence>
<protein>
    <submittedName>
        <fullName evidence="10">AraC family transcriptional regulator</fullName>
    </submittedName>
</protein>
<dbReference type="AlphaFoldDB" id="A0A117I344"/>
<dbReference type="InterPro" id="IPR037923">
    <property type="entry name" value="HTH-like"/>
</dbReference>
<dbReference type="Gene3D" id="3.40.50.1980">
    <property type="entry name" value="Nitrogenase molybdenum iron protein domain"/>
    <property type="match status" value="2"/>
</dbReference>
<evidence type="ECO:0000256" key="2">
    <source>
        <dbReference type="ARBA" id="ARBA00008814"/>
    </source>
</evidence>
<dbReference type="PROSITE" id="PS01124">
    <property type="entry name" value="HTH_ARAC_FAMILY_2"/>
    <property type="match status" value="1"/>
</dbReference>
<keyword evidence="4" id="KW-0732">Signal</keyword>
<dbReference type="InterPro" id="IPR003313">
    <property type="entry name" value="AraC-bd"/>
</dbReference>
<dbReference type="Pfam" id="PF01497">
    <property type="entry name" value="Peripla_BP_2"/>
    <property type="match status" value="1"/>
</dbReference>
<dbReference type="RefSeq" id="WP_062837130.1">
    <property type="nucleotide sequence ID" value="NZ_BCNV01000006.1"/>
</dbReference>
<keyword evidence="3" id="KW-0813">Transport</keyword>
<sequence length="560" mass="64214">MTLQVFPLISNGDHTRDLYARFKTSEVLDQASFLPPFVLTDSHLLLICTGGEATIRIGHRQNHATLGKIYLILPGTAIEYTTDEVHPLQGLAIYFDLLKPISDMNKTTSGSTVIEVYQKGLLRSSYADELPRELFQECTRIASQLHECISVPQENRPFRIQTLMHELLTHVYAPPKESALGDSEHTSALDQTLELIELGYAEHLSREVLAGVAGMSVWHYSRVFKNRTGISPMEYVNSIRMDRAKEMLLVPGQTIKHIASKVGFQDEFYFSRKFKKYVGVSPSTYQRQKRNKIAALSFGTTGHLLALQIIPHAALIDNRRDQHRNLFFSNIPYHLGRSKRMNPRIWQTNVELLMQASPDLILCNEYEAQTLKRTLQRIAPTIVIPWKGLNWREHFVQVASIVGQQQEAQQWLEQYDDKVTHAKEQLSHLIGKDTVSIIHIMMGHLLIYGRRNGGAVLYNDLGVSPSHDLLPGQVYRALDEQELPQMVGDRMLLIVDQDSESQQRWHKLQHTQLWQHLKPVQKQHVYLLDEMPWLDYSPYAHDQIIDETIKLFGGTQHINP</sequence>
<evidence type="ECO:0000256" key="1">
    <source>
        <dbReference type="ARBA" id="ARBA00004196"/>
    </source>
</evidence>
<dbReference type="InterPro" id="IPR009057">
    <property type="entry name" value="Homeodomain-like_sf"/>
</dbReference>
<dbReference type="InterPro" id="IPR018060">
    <property type="entry name" value="HTH_AraC"/>
</dbReference>
<evidence type="ECO:0000256" key="7">
    <source>
        <dbReference type="ARBA" id="ARBA00023163"/>
    </source>
</evidence>
<dbReference type="GO" id="GO:0030288">
    <property type="term" value="C:outer membrane-bounded periplasmic space"/>
    <property type="evidence" value="ECO:0007669"/>
    <property type="project" value="TreeGrafter"/>
</dbReference>
<keyword evidence="6" id="KW-0238">DNA-binding</keyword>
<reference evidence="10 11" key="1">
    <citation type="journal article" date="2016" name="Genome Announc.">
        <title>Draft Genome Sequence of Paenibacillus amylolyticus Heshi-A3, Isolated from Fermented Rice Bran in a Japanese Fermented Seafood Dish.</title>
        <authorList>
            <person name="Akuzawa S."/>
            <person name="Nagaoka J."/>
            <person name="Kanekatsu M."/>
            <person name="Kubota E."/>
            <person name="Ohtake R."/>
            <person name="Suzuki T."/>
            <person name="Kanesaki Y."/>
        </authorList>
    </citation>
    <scope>NUCLEOTIDE SEQUENCE [LARGE SCALE GENOMIC DNA]</scope>
    <source>
        <strain evidence="10 11">Heshi-A3</strain>
    </source>
</reference>
<dbReference type="InterPro" id="IPR002491">
    <property type="entry name" value="ABC_transptr_periplasmic_BD"/>
</dbReference>
<evidence type="ECO:0000313" key="11">
    <source>
        <dbReference type="Proteomes" id="UP000069697"/>
    </source>
</evidence>
<dbReference type="Gene3D" id="1.10.10.60">
    <property type="entry name" value="Homeodomain-like"/>
    <property type="match status" value="2"/>
</dbReference>
<evidence type="ECO:0000256" key="5">
    <source>
        <dbReference type="ARBA" id="ARBA00023015"/>
    </source>
</evidence>
<accession>A0A117I344</accession>
<dbReference type="Proteomes" id="UP000069697">
    <property type="component" value="Unassembled WGS sequence"/>
</dbReference>
<dbReference type="EMBL" id="BCNV01000006">
    <property type="protein sequence ID" value="GAS84722.1"/>
    <property type="molecule type" value="Genomic_DNA"/>
</dbReference>
<keyword evidence="7" id="KW-0804">Transcription</keyword>
<proteinExistence type="inferred from homology"/>
<dbReference type="SUPFAM" id="SSF46689">
    <property type="entry name" value="Homeodomain-like"/>
    <property type="match status" value="2"/>
</dbReference>
<dbReference type="SUPFAM" id="SSF53807">
    <property type="entry name" value="Helical backbone' metal receptor"/>
    <property type="match status" value="1"/>
</dbReference>
<dbReference type="PANTHER" id="PTHR30532:SF21">
    <property type="entry name" value="SIDEROPHORE-BINDING LIPOPROTEIN YFIY-RELATED"/>
    <property type="match status" value="1"/>
</dbReference>
<keyword evidence="5" id="KW-0805">Transcription regulation</keyword>
<dbReference type="SUPFAM" id="SSF51215">
    <property type="entry name" value="Regulatory protein AraC"/>
    <property type="match status" value="1"/>
</dbReference>
<comment type="subcellular location">
    <subcellularLocation>
        <location evidence="1">Cell envelope</location>
    </subcellularLocation>
</comment>
<dbReference type="PROSITE" id="PS50983">
    <property type="entry name" value="FE_B12_PBP"/>
    <property type="match status" value="1"/>
</dbReference>
<dbReference type="PANTHER" id="PTHR30532">
    <property type="entry name" value="IRON III DICITRATE-BINDING PERIPLASMIC PROTEIN"/>
    <property type="match status" value="1"/>
</dbReference>
<comment type="similarity">
    <text evidence="2">Belongs to the bacterial solute-binding protein 8 family.</text>
</comment>
<evidence type="ECO:0000259" key="9">
    <source>
        <dbReference type="PROSITE" id="PS50983"/>
    </source>
</evidence>
<dbReference type="Pfam" id="PF12833">
    <property type="entry name" value="HTH_18"/>
    <property type="match status" value="1"/>
</dbReference>
<dbReference type="GO" id="GO:1901678">
    <property type="term" value="P:iron coordination entity transport"/>
    <property type="evidence" value="ECO:0007669"/>
    <property type="project" value="UniProtKB-ARBA"/>
</dbReference>
<evidence type="ECO:0000256" key="4">
    <source>
        <dbReference type="ARBA" id="ARBA00022729"/>
    </source>
</evidence>
<evidence type="ECO:0000256" key="6">
    <source>
        <dbReference type="ARBA" id="ARBA00023125"/>
    </source>
</evidence>
<reference evidence="11" key="2">
    <citation type="submission" date="2016-01" db="EMBL/GenBank/DDBJ databases">
        <title>Draft Genome Sequence of Paenibacillus amylolyticus Heshi-A3 that Was Isolated from Fermented Rice Bran with Aging Salted Mackerel, Which Was Named Heshiko as Traditional Fermented Seafood in Japan.</title>
        <authorList>
            <person name="Akuzawa S."/>
            <person name="Nakagawa J."/>
            <person name="Kanekatsu T."/>
            <person name="Kubota E."/>
            <person name="Ohtake R."/>
            <person name="Suzuki T."/>
            <person name="Kanesaki Y."/>
        </authorList>
    </citation>
    <scope>NUCLEOTIDE SEQUENCE [LARGE SCALE GENOMIC DNA]</scope>
    <source>
        <strain evidence="11">Heshi-A3</strain>
    </source>
</reference>
<comment type="caution">
    <text evidence="10">The sequence shown here is derived from an EMBL/GenBank/DDBJ whole genome shotgun (WGS) entry which is preliminary data.</text>
</comment>
<dbReference type="SMART" id="SM00342">
    <property type="entry name" value="HTH_ARAC"/>
    <property type="match status" value="1"/>
</dbReference>
<dbReference type="InterPro" id="IPR051313">
    <property type="entry name" value="Bact_iron-sidero_bind"/>
</dbReference>
<name>A0A117I344_PAEAM</name>
<gene>
    <name evidence="10" type="ORF">PAHA3_4843</name>
</gene>